<proteinExistence type="predicted"/>
<dbReference type="EMBL" id="CM041543">
    <property type="protein sequence ID" value="KAI3364125.1"/>
    <property type="molecule type" value="Genomic_DNA"/>
</dbReference>
<organism evidence="1 2">
    <name type="scientific">Scortum barcoo</name>
    <name type="common">barcoo grunter</name>
    <dbReference type="NCBI Taxonomy" id="214431"/>
    <lineage>
        <taxon>Eukaryota</taxon>
        <taxon>Metazoa</taxon>
        <taxon>Chordata</taxon>
        <taxon>Craniata</taxon>
        <taxon>Vertebrata</taxon>
        <taxon>Euteleostomi</taxon>
        <taxon>Actinopterygii</taxon>
        <taxon>Neopterygii</taxon>
        <taxon>Teleostei</taxon>
        <taxon>Neoteleostei</taxon>
        <taxon>Acanthomorphata</taxon>
        <taxon>Eupercaria</taxon>
        <taxon>Centrarchiformes</taxon>
        <taxon>Terapontoidei</taxon>
        <taxon>Terapontidae</taxon>
        <taxon>Scortum</taxon>
    </lineage>
</organism>
<evidence type="ECO:0000313" key="1">
    <source>
        <dbReference type="EMBL" id="KAI3364125.1"/>
    </source>
</evidence>
<keyword evidence="2" id="KW-1185">Reference proteome</keyword>
<feature type="non-terminal residue" evidence="1">
    <location>
        <position position="1"/>
    </location>
</feature>
<reference evidence="1" key="1">
    <citation type="submission" date="2022-04" db="EMBL/GenBank/DDBJ databases">
        <title>Jade perch genome.</title>
        <authorList>
            <person name="Chao B."/>
        </authorList>
    </citation>
    <scope>NUCLEOTIDE SEQUENCE</scope>
    <source>
        <strain evidence="1">CB-2022</strain>
    </source>
</reference>
<name>A0ACB8W8Z7_9TELE</name>
<evidence type="ECO:0000313" key="2">
    <source>
        <dbReference type="Proteomes" id="UP000831701"/>
    </source>
</evidence>
<accession>A0ACB8W8Z7</accession>
<sequence>VQTDFTMLISPEQEALIGRVFETYVTEHHHGDVLQLIADTDEDGHHPVVINAMTLFEANMEVGDYFNAYPNDVLAIFDKVLHKTATELSQNASPKHHGRPRTKEQRMRHTLHARITGLPVCPELTRDTIPRSRDVGHFLSVTGTVIRTSVTKVLEYERDYMCVKCRHVFTVQADFDQFYTFVQPVACPNPDGCNSYKFSCLSGGTEPAVCRDYQEIKIQEQVQRLAVGSIPRSVVVVLENDLVDSCKSGDDVTVYGVMCQRWKPFYDGARCDVELVLKANNIEVNNQQASAALLMKDIQKEFEDFWNNYKHDPIAGRNQILLSLCPQVFGMYVIKLAVAMVLAGGVQRIDSSGTKIRGECHMLLVGDPGTGKSQFLKYAAKIMPRSVLTAGIGSTSAGLTVAAVKDGGDWHLEAGALVLSDGGLCCIDEFNSIKEHDRISIHEAMEQQSISVAKAGMVCKLNTRTTILAATNPKGQYNPTEPLSVNVALASPLLSRFDLVLVLLDTRNAEWDRIISSFILEDRGLPAESSSLWSMEKMKAYFSLIKHLQPQVSEEANIILTRYYQLQRQSDGRNAARTTIRMLESLSRLAEAHARLMYRETVTIEDAVMAVSVMECSMQGGALLGNVNALLTSFPADPSQQYQTQCQMLLEGLNLQLVLKKEMDRLARLKSSTPETSQFALSTDNYQHQPRDPNSVNKTHCHDITSNCRADVTTESGLDWFHSITPSLVDGMALPILTSTQENLSRKPNSSWTETSTVINQPNCQTERDIQINAGSILKHDVVSNPFGAVPYASQENRRHKKNENMKKNSFITQEEEKQFETLEDKKHPEASGYVFQKVSKNLRDRRLRELKLKHQQCKKEGGGHGERAVSRDSACKTVTHVLETSETHTSSTLSSGKNSPTNNMVKDSLVSGIKSPFEKEDKRDQSGTKPISALLREKMTAEAETGQEFHAKLSGFVFKPKKMRHSMHNNKPNDSSDVTVFQRERNPASSDPHTYTESRIRKHKLGSHEDGNPLTETKKKKIKKRQNQSQNPLDGTDSRKQVSCVSEVGENRTEASICFTSKQQDKEGFSFDKLGEPKTVDRIKWSDEAEKLCQQQSTTVNTDDETKVDSFTCSPLLEPSTCISDPAPSKSGHPKSTVASSTLAKLSRFSFTCTTEPKTTAQRKAESNPSEVEKGDGAEYMRTNSEGKETQSSPEHSPSGKKKTVVIMGKVRDILPTTELTSRQEHEKGTDSTSLTGFKAKPREPAHPVKHINSVKIVNDGPVDCQGTVSLKKRKCFELGPPPSSAGGSKGLFSGLSLFGSVELSNDVFDTDWDQEVSKKAKI</sequence>
<protein>
    <submittedName>
        <fullName evidence="1">Uncharacterized protein</fullName>
    </submittedName>
</protein>
<comment type="caution">
    <text evidence="1">The sequence shown here is derived from an EMBL/GenBank/DDBJ whole genome shotgun (WGS) entry which is preliminary data.</text>
</comment>
<gene>
    <name evidence="1" type="ORF">L3Q82_010803</name>
</gene>
<dbReference type="Proteomes" id="UP000831701">
    <property type="component" value="Chromosome 13"/>
</dbReference>